<evidence type="ECO:0000256" key="3">
    <source>
        <dbReference type="ARBA" id="ARBA00022679"/>
    </source>
</evidence>
<dbReference type="Proteomes" id="UP000295151">
    <property type="component" value="Unassembled WGS sequence"/>
</dbReference>
<dbReference type="PANTHER" id="PTHR44942">
    <property type="entry name" value="METHYLTRANSF_11 DOMAIN-CONTAINING PROTEIN"/>
    <property type="match status" value="1"/>
</dbReference>
<dbReference type="InterPro" id="IPR029063">
    <property type="entry name" value="SAM-dependent_MTases_sf"/>
</dbReference>
<dbReference type="SUPFAM" id="SSF53335">
    <property type="entry name" value="S-adenosyl-L-methionine-dependent methyltransferases"/>
    <property type="match status" value="1"/>
</dbReference>
<sequence>MNLKLHREGMAEPSFLDRIEQLPGAVALRAASYDLLGLSPGDTVVDVGCGAGHAVADLAAAHLKTIGVDPDPDAIAVARSRTADAMFHVARSDDLPLEDASVDGYRAARLFHLLDDPRPTLAEAWRVLRPGGRIVLVGQDYGFLLLDGTDQDLTDVVLLGLESRTPAPRAARSYRDLLLDQGFREPEVAVHNEIVTDYAQLATQLESAAAAAVEKALITQQDAADWLADQADRGRRDRFLAVLPVLLVAATR</sequence>
<proteinExistence type="inferred from homology"/>
<dbReference type="EMBL" id="SOCE01000001">
    <property type="protein sequence ID" value="TDU89946.1"/>
    <property type="molecule type" value="Genomic_DNA"/>
</dbReference>
<evidence type="ECO:0000313" key="5">
    <source>
        <dbReference type="EMBL" id="TDU89946.1"/>
    </source>
</evidence>
<dbReference type="GO" id="GO:0008757">
    <property type="term" value="F:S-adenosylmethionine-dependent methyltransferase activity"/>
    <property type="evidence" value="ECO:0007669"/>
    <property type="project" value="InterPro"/>
</dbReference>
<dbReference type="CDD" id="cd02440">
    <property type="entry name" value="AdoMet_MTases"/>
    <property type="match status" value="1"/>
</dbReference>
<comment type="caution">
    <text evidence="5">The sequence shown here is derived from an EMBL/GenBank/DDBJ whole genome shotgun (WGS) entry which is preliminary data.</text>
</comment>
<dbReference type="InterPro" id="IPR051052">
    <property type="entry name" value="Diverse_substrate_MTase"/>
</dbReference>
<comment type="similarity">
    <text evidence="1">Belongs to the methyltransferase superfamily.</text>
</comment>
<gene>
    <name evidence="5" type="ORF">EV138_3527</name>
</gene>
<reference evidence="5 6" key="1">
    <citation type="submission" date="2019-03" db="EMBL/GenBank/DDBJ databases">
        <title>Genomic Encyclopedia of Type Strains, Phase III (KMG-III): the genomes of soil and plant-associated and newly described type strains.</title>
        <authorList>
            <person name="Whitman W."/>
        </authorList>
    </citation>
    <scope>NUCLEOTIDE SEQUENCE [LARGE SCALE GENOMIC DNA]</scope>
    <source>
        <strain evidence="5 6">VKM Ac-2575</strain>
    </source>
</reference>
<dbReference type="InterPro" id="IPR013216">
    <property type="entry name" value="Methyltransf_11"/>
</dbReference>
<keyword evidence="6" id="KW-1185">Reference proteome</keyword>
<dbReference type="Pfam" id="PF08241">
    <property type="entry name" value="Methyltransf_11"/>
    <property type="match status" value="1"/>
</dbReference>
<dbReference type="GO" id="GO:0032259">
    <property type="term" value="P:methylation"/>
    <property type="evidence" value="ECO:0007669"/>
    <property type="project" value="UniProtKB-KW"/>
</dbReference>
<keyword evidence="3 5" id="KW-0808">Transferase</keyword>
<keyword evidence="2 5" id="KW-0489">Methyltransferase</keyword>
<accession>A0A4R7TEJ6</accession>
<evidence type="ECO:0000313" key="6">
    <source>
        <dbReference type="Proteomes" id="UP000295151"/>
    </source>
</evidence>
<protein>
    <submittedName>
        <fullName evidence="5">Methyltransferase family protein</fullName>
    </submittedName>
</protein>
<evidence type="ECO:0000256" key="1">
    <source>
        <dbReference type="ARBA" id="ARBA00008361"/>
    </source>
</evidence>
<evidence type="ECO:0000259" key="4">
    <source>
        <dbReference type="Pfam" id="PF08241"/>
    </source>
</evidence>
<feature type="domain" description="Methyltransferase type 11" evidence="4">
    <location>
        <begin position="45"/>
        <end position="136"/>
    </location>
</feature>
<dbReference type="Gene3D" id="3.40.50.150">
    <property type="entry name" value="Vaccinia Virus protein VP39"/>
    <property type="match status" value="1"/>
</dbReference>
<name>A0A4R7TEJ6_9ACTN</name>
<dbReference type="PANTHER" id="PTHR44942:SF4">
    <property type="entry name" value="METHYLTRANSFERASE TYPE 11 DOMAIN-CONTAINING PROTEIN"/>
    <property type="match status" value="1"/>
</dbReference>
<organism evidence="5 6">
    <name type="scientific">Kribbella voronezhensis</name>
    <dbReference type="NCBI Taxonomy" id="2512212"/>
    <lineage>
        <taxon>Bacteria</taxon>
        <taxon>Bacillati</taxon>
        <taxon>Actinomycetota</taxon>
        <taxon>Actinomycetes</taxon>
        <taxon>Propionibacteriales</taxon>
        <taxon>Kribbellaceae</taxon>
        <taxon>Kribbella</taxon>
    </lineage>
</organism>
<evidence type="ECO:0000256" key="2">
    <source>
        <dbReference type="ARBA" id="ARBA00022603"/>
    </source>
</evidence>
<dbReference type="AlphaFoldDB" id="A0A4R7TEJ6"/>